<evidence type="ECO:0000256" key="2">
    <source>
        <dbReference type="ARBA" id="ARBA00009399"/>
    </source>
</evidence>
<evidence type="ECO:0000313" key="9">
    <source>
        <dbReference type="Proteomes" id="UP000317663"/>
    </source>
</evidence>
<keyword evidence="9" id="KW-1185">Reference proteome</keyword>
<evidence type="ECO:0000259" key="7">
    <source>
        <dbReference type="Pfam" id="PF04138"/>
    </source>
</evidence>
<dbReference type="AlphaFoldDB" id="A0A502GK54"/>
<reference evidence="8 9" key="1">
    <citation type="journal article" date="2019" name="Environ. Microbiol.">
        <title>Species interactions and distinct microbial communities in high Arctic permafrost affected cryosols are associated with the CH4 and CO2 gas fluxes.</title>
        <authorList>
            <person name="Altshuler I."/>
            <person name="Hamel J."/>
            <person name="Turney S."/>
            <person name="Magnuson E."/>
            <person name="Levesque R."/>
            <person name="Greer C."/>
            <person name="Whyte L.G."/>
        </authorList>
    </citation>
    <scope>NUCLEOTIDE SEQUENCE [LARGE SCALE GENOMIC DNA]</scope>
    <source>
        <strain evidence="8 9">E4</strain>
    </source>
</reference>
<evidence type="ECO:0000256" key="3">
    <source>
        <dbReference type="ARBA" id="ARBA00022692"/>
    </source>
</evidence>
<dbReference type="InterPro" id="IPR051401">
    <property type="entry name" value="GtrA_CellWall_Glycosyl"/>
</dbReference>
<protein>
    <submittedName>
        <fullName evidence="8">GtrA family protein</fullName>
    </submittedName>
</protein>
<evidence type="ECO:0000313" key="8">
    <source>
        <dbReference type="EMBL" id="TPG62245.1"/>
    </source>
</evidence>
<dbReference type="EMBL" id="RCZD01000005">
    <property type="protein sequence ID" value="TPG62245.1"/>
    <property type="molecule type" value="Genomic_DNA"/>
</dbReference>
<evidence type="ECO:0000256" key="6">
    <source>
        <dbReference type="SAM" id="Phobius"/>
    </source>
</evidence>
<accession>A0A502GK54</accession>
<feature type="domain" description="GtrA/DPMS transmembrane" evidence="7">
    <location>
        <begin position="3"/>
        <end position="113"/>
    </location>
</feature>
<dbReference type="PANTHER" id="PTHR38459:SF1">
    <property type="entry name" value="PROPHAGE BACTOPRENOL-LINKED GLUCOSE TRANSLOCASE HOMOLOG"/>
    <property type="match status" value="1"/>
</dbReference>
<dbReference type="GO" id="GO:0000271">
    <property type="term" value="P:polysaccharide biosynthetic process"/>
    <property type="evidence" value="ECO:0007669"/>
    <property type="project" value="InterPro"/>
</dbReference>
<evidence type="ECO:0000256" key="5">
    <source>
        <dbReference type="ARBA" id="ARBA00023136"/>
    </source>
</evidence>
<dbReference type="Proteomes" id="UP000317663">
    <property type="component" value="Unassembled WGS sequence"/>
</dbReference>
<evidence type="ECO:0000256" key="4">
    <source>
        <dbReference type="ARBA" id="ARBA00022989"/>
    </source>
</evidence>
<feature type="transmembrane region" description="Helical" evidence="6">
    <location>
        <begin position="7"/>
        <end position="29"/>
    </location>
</feature>
<comment type="caution">
    <text evidence="8">The sequence shown here is derived from an EMBL/GenBank/DDBJ whole genome shotgun (WGS) entry which is preliminary data.</text>
</comment>
<dbReference type="PANTHER" id="PTHR38459">
    <property type="entry name" value="PROPHAGE BACTOPRENOL-LINKED GLUCOSE TRANSLOCASE HOMOLOG"/>
    <property type="match status" value="1"/>
</dbReference>
<proteinExistence type="inferred from homology"/>
<evidence type="ECO:0000256" key="1">
    <source>
        <dbReference type="ARBA" id="ARBA00004141"/>
    </source>
</evidence>
<name>A0A502GK54_9GAMM</name>
<comment type="similarity">
    <text evidence="2">Belongs to the GtrA family.</text>
</comment>
<feature type="transmembrane region" description="Helical" evidence="6">
    <location>
        <begin position="35"/>
        <end position="52"/>
    </location>
</feature>
<sequence>MAYASVGLVNTAITAVAIFALMHFGLGLYLSNACGYIFGIIFSFVANSIFTFSKSLSLSRLAKFLIASLACWIINIFAIKLFLLAFPSQIYISQLVGMGAYTVSGFFINKLWVMK</sequence>
<comment type="subcellular location">
    <subcellularLocation>
        <location evidence="1">Membrane</location>
        <topology evidence="1">Multi-pass membrane protein</topology>
    </subcellularLocation>
</comment>
<dbReference type="Pfam" id="PF04138">
    <property type="entry name" value="GtrA_DPMS_TM"/>
    <property type="match status" value="1"/>
</dbReference>
<keyword evidence="3 6" id="KW-0812">Transmembrane</keyword>
<feature type="transmembrane region" description="Helical" evidence="6">
    <location>
        <begin position="91"/>
        <end position="113"/>
    </location>
</feature>
<dbReference type="OrthoDB" id="6196188at2"/>
<gene>
    <name evidence="8" type="ORF">EAH77_12275</name>
</gene>
<dbReference type="InterPro" id="IPR007267">
    <property type="entry name" value="GtrA_DPMS_TM"/>
</dbReference>
<dbReference type="GO" id="GO:0005886">
    <property type="term" value="C:plasma membrane"/>
    <property type="evidence" value="ECO:0007669"/>
    <property type="project" value="TreeGrafter"/>
</dbReference>
<keyword evidence="5 6" id="KW-0472">Membrane</keyword>
<organism evidence="8 9">
    <name type="scientific">Ewingella americana</name>
    <dbReference type="NCBI Taxonomy" id="41202"/>
    <lineage>
        <taxon>Bacteria</taxon>
        <taxon>Pseudomonadati</taxon>
        <taxon>Pseudomonadota</taxon>
        <taxon>Gammaproteobacteria</taxon>
        <taxon>Enterobacterales</taxon>
        <taxon>Yersiniaceae</taxon>
        <taxon>Ewingella</taxon>
    </lineage>
</organism>
<feature type="transmembrane region" description="Helical" evidence="6">
    <location>
        <begin position="64"/>
        <end position="85"/>
    </location>
</feature>
<keyword evidence="4 6" id="KW-1133">Transmembrane helix</keyword>